<evidence type="ECO:0000313" key="1">
    <source>
        <dbReference type="EMBL" id="KAI8529192.1"/>
    </source>
</evidence>
<accession>A0ACC0LKT1</accession>
<evidence type="ECO:0000313" key="2">
    <source>
        <dbReference type="Proteomes" id="UP001062846"/>
    </source>
</evidence>
<protein>
    <submittedName>
        <fullName evidence="1">Uncharacterized protein</fullName>
    </submittedName>
</protein>
<name>A0ACC0LKT1_RHOML</name>
<comment type="caution">
    <text evidence="1">The sequence shown here is derived from an EMBL/GenBank/DDBJ whole genome shotgun (WGS) entry which is preliminary data.</text>
</comment>
<sequence length="374" mass="41740">MAGTIGLKSCSAAAIRRLIVAAPPLTRLLHLVNTQPYATSAFATAQPQLDNDYYYHHRYNDNENQQKESEAVPMVDAEGFVPTKAVQWVFIGNPGAKKHVYAEKISKLLEVPHISIGSLVRQDLSPSSSLYKQIANAVNQGKLVPEDIMFGLLSKRLEDGYCKGETGFILDGIPRTQIQAVKSEVLHHMICPVFYTRTLLVGSLYDVSSLEMDGRKSQNKCDLKRDFMVDDLEHAVMDLLSFRLLDVLQEILDKLLDIELVVNFKCAEDYLLEHHGDNVFSHSHQSDRFSGSGCGSLNVDSPRTQTKYSFCNGKAHIHHKQMKPVEDYYKKQNKLINFQVGSAPGETWRGLLAALHLQHINAALCRLTSGSTGV</sequence>
<gene>
    <name evidence="1" type="ORF">RHMOL_Rhmol12G0205700</name>
</gene>
<reference evidence="1" key="1">
    <citation type="submission" date="2022-02" db="EMBL/GenBank/DDBJ databases">
        <title>Plant Genome Project.</title>
        <authorList>
            <person name="Zhang R.-G."/>
        </authorList>
    </citation>
    <scope>NUCLEOTIDE SEQUENCE</scope>
    <source>
        <strain evidence="1">AT1</strain>
    </source>
</reference>
<dbReference type="Proteomes" id="UP001062846">
    <property type="component" value="Chromosome 12"/>
</dbReference>
<dbReference type="EMBL" id="CM046399">
    <property type="protein sequence ID" value="KAI8529192.1"/>
    <property type="molecule type" value="Genomic_DNA"/>
</dbReference>
<keyword evidence="2" id="KW-1185">Reference proteome</keyword>
<proteinExistence type="predicted"/>
<organism evidence="1 2">
    <name type="scientific">Rhododendron molle</name>
    <name type="common">Chinese azalea</name>
    <name type="synonym">Azalea mollis</name>
    <dbReference type="NCBI Taxonomy" id="49168"/>
    <lineage>
        <taxon>Eukaryota</taxon>
        <taxon>Viridiplantae</taxon>
        <taxon>Streptophyta</taxon>
        <taxon>Embryophyta</taxon>
        <taxon>Tracheophyta</taxon>
        <taxon>Spermatophyta</taxon>
        <taxon>Magnoliopsida</taxon>
        <taxon>eudicotyledons</taxon>
        <taxon>Gunneridae</taxon>
        <taxon>Pentapetalae</taxon>
        <taxon>asterids</taxon>
        <taxon>Ericales</taxon>
        <taxon>Ericaceae</taxon>
        <taxon>Ericoideae</taxon>
        <taxon>Rhodoreae</taxon>
        <taxon>Rhododendron</taxon>
    </lineage>
</organism>